<evidence type="ECO:0000259" key="1">
    <source>
        <dbReference type="Pfam" id="PF22696"/>
    </source>
</evidence>
<sequence length="140" mass="16200">MEFLQAFHRMMENTKDIALATSVNNVPNVRVVNFYYDPQKKGVLYFSSIKDNPKTFEFSQNNKVAFTTIPVDMIEHTRVTKGIVKKSDFTIFDLKEAFIKKYPSYEIMIAQAGDRLAIYEIHFNEANITLSFDKQGKVTL</sequence>
<dbReference type="Gene3D" id="2.30.110.10">
    <property type="entry name" value="Electron Transport, Fmn-binding Protein, Chain A"/>
    <property type="match status" value="1"/>
</dbReference>
<name>A0A841KU98_9FIRM</name>
<dbReference type="EMBL" id="JACHEN010000002">
    <property type="protein sequence ID" value="MBB6214502.1"/>
    <property type="molecule type" value="Genomic_DNA"/>
</dbReference>
<keyword evidence="3" id="KW-1185">Reference proteome</keyword>
<gene>
    <name evidence="2" type="ORF">HNQ80_000582</name>
</gene>
<organism evidence="2 3">
    <name type="scientific">Anaerosolibacter carboniphilus</name>
    <dbReference type="NCBI Taxonomy" id="1417629"/>
    <lineage>
        <taxon>Bacteria</taxon>
        <taxon>Bacillati</taxon>
        <taxon>Bacillota</taxon>
        <taxon>Clostridia</taxon>
        <taxon>Peptostreptococcales</taxon>
        <taxon>Thermotaleaceae</taxon>
        <taxon>Anaerosolibacter</taxon>
    </lineage>
</organism>
<dbReference type="Pfam" id="PF22696">
    <property type="entry name" value="Putative_PNPOx_2"/>
    <property type="match status" value="1"/>
</dbReference>
<dbReference type="AlphaFoldDB" id="A0A841KU98"/>
<comment type="caution">
    <text evidence="2">The sequence shown here is derived from an EMBL/GenBank/DDBJ whole genome shotgun (WGS) entry which is preliminary data.</text>
</comment>
<dbReference type="InterPro" id="IPR012349">
    <property type="entry name" value="Split_barrel_FMN-bd"/>
</dbReference>
<reference evidence="2 3" key="1">
    <citation type="submission" date="2020-08" db="EMBL/GenBank/DDBJ databases">
        <title>Genomic Encyclopedia of Type Strains, Phase IV (KMG-IV): sequencing the most valuable type-strain genomes for metagenomic binning, comparative biology and taxonomic classification.</title>
        <authorList>
            <person name="Goeker M."/>
        </authorList>
    </citation>
    <scope>NUCLEOTIDE SEQUENCE [LARGE SCALE GENOMIC DNA]</scope>
    <source>
        <strain evidence="2 3">DSM 103526</strain>
    </source>
</reference>
<evidence type="ECO:0000313" key="2">
    <source>
        <dbReference type="EMBL" id="MBB6214502.1"/>
    </source>
</evidence>
<evidence type="ECO:0000313" key="3">
    <source>
        <dbReference type="Proteomes" id="UP000579281"/>
    </source>
</evidence>
<feature type="domain" description="Pyridoxamine 5'-phosphate oxidase-like" evidence="1">
    <location>
        <begin position="11"/>
        <end position="130"/>
    </location>
</feature>
<dbReference type="Proteomes" id="UP000579281">
    <property type="component" value="Unassembled WGS sequence"/>
</dbReference>
<dbReference type="InterPro" id="IPR055196">
    <property type="entry name" value="Putative_PNPOx_2"/>
</dbReference>
<proteinExistence type="predicted"/>
<dbReference type="RefSeq" id="WP_184307983.1">
    <property type="nucleotide sequence ID" value="NZ_JACHEN010000002.1"/>
</dbReference>
<protein>
    <submittedName>
        <fullName evidence="2">Putative pyridoxamine 5'-phosphate oxidase family protein</fullName>
    </submittedName>
</protein>
<accession>A0A841KU98</accession>
<dbReference type="SUPFAM" id="SSF50475">
    <property type="entry name" value="FMN-binding split barrel"/>
    <property type="match status" value="1"/>
</dbReference>